<proteinExistence type="predicted"/>
<sequence length="543" mass="58839">MADGSDLDNSNKTELDRSQPSSASVSDASEQQKEKDPVDIPPDYATGVRLILIMFTIFVSTILVSLEIGIIATAIPGITNDFRKLDDVGWYGSATFILAASASPLWGKLFKYLDVKWVYLSAVGIFLDGGASGVLGGTLIVINYVAPPRNHPLLIGTWMAVFMVSTILGPVIGGAFTSGVTWRWCFWINLPVGGPIIVLLLLFLRIPKHIKKVTATWQEIILALDLPGFCLLLVSLICLTLALQWGGQTKSWNDGSVIATLVMWIVLSIGFFITEWFQGHRAMAPFSILKPRMTWSNALFCLISYGALYQVMFYLPIYFQSIHGQSAVTSGVNTLPFLAFFALGAVISGGVIGKTRYTQPYELLGALIMTAGMALIYILDVDSSKAMYIGAEVLFGFGVGICNQIPMTAVQGFSKLEDVSSATGIMVMCQTLSGAYFVAIAQSLFANRMLQTVLSGEGHHDITLVLGTGASDIQDVFSGDDLKEVIAAYMVGIKDVFAFSLACAAFAVLLSLIIPFKRLPDHGKKDKPTADEAVVEEKNRDRS</sequence>
<feature type="transmembrane region" description="Helical" evidence="7">
    <location>
        <begin position="224"/>
        <end position="245"/>
    </location>
</feature>
<evidence type="ECO:0000256" key="5">
    <source>
        <dbReference type="ARBA" id="ARBA00023136"/>
    </source>
</evidence>
<evidence type="ECO:0000256" key="6">
    <source>
        <dbReference type="SAM" id="MobiDB-lite"/>
    </source>
</evidence>
<evidence type="ECO:0000256" key="1">
    <source>
        <dbReference type="ARBA" id="ARBA00004141"/>
    </source>
</evidence>
<dbReference type="GO" id="GO:0022857">
    <property type="term" value="F:transmembrane transporter activity"/>
    <property type="evidence" value="ECO:0007669"/>
    <property type="project" value="InterPro"/>
</dbReference>
<feature type="compositionally biased region" description="Low complexity" evidence="6">
    <location>
        <begin position="18"/>
        <end position="29"/>
    </location>
</feature>
<keyword evidence="5 7" id="KW-0472">Membrane</keyword>
<accession>A0A9W9VCC1</accession>
<feature type="transmembrane region" description="Helical" evidence="7">
    <location>
        <begin position="50"/>
        <end position="76"/>
    </location>
</feature>
<feature type="transmembrane region" description="Helical" evidence="7">
    <location>
        <begin position="331"/>
        <end position="351"/>
    </location>
</feature>
<feature type="transmembrane region" description="Helical" evidence="7">
    <location>
        <begin position="153"/>
        <end position="172"/>
    </location>
</feature>
<feature type="region of interest" description="Disordered" evidence="6">
    <location>
        <begin position="1"/>
        <end position="40"/>
    </location>
</feature>
<dbReference type="GeneID" id="81377386"/>
<gene>
    <name evidence="8" type="ORF">N7509_013769</name>
</gene>
<dbReference type="PANTHER" id="PTHR23501">
    <property type="entry name" value="MAJOR FACILITATOR SUPERFAMILY"/>
    <property type="match status" value="1"/>
</dbReference>
<feature type="transmembrane region" description="Helical" evidence="7">
    <location>
        <begin position="118"/>
        <end position="146"/>
    </location>
</feature>
<feature type="transmembrane region" description="Helical" evidence="7">
    <location>
        <begin position="363"/>
        <end position="380"/>
    </location>
</feature>
<dbReference type="AlphaFoldDB" id="A0A9W9VCC1"/>
<comment type="caution">
    <text evidence="8">The sequence shown here is derived from an EMBL/GenBank/DDBJ whole genome shotgun (WGS) entry which is preliminary data.</text>
</comment>
<reference evidence="8" key="1">
    <citation type="submission" date="2022-12" db="EMBL/GenBank/DDBJ databases">
        <authorList>
            <person name="Petersen C."/>
        </authorList>
    </citation>
    <scope>NUCLEOTIDE SEQUENCE</scope>
    <source>
        <strain evidence="8">IBT 29677</strain>
    </source>
</reference>
<dbReference type="EMBL" id="JAPZBU010000012">
    <property type="protein sequence ID" value="KAJ5376883.1"/>
    <property type="molecule type" value="Genomic_DNA"/>
</dbReference>
<comment type="subcellular location">
    <subcellularLocation>
        <location evidence="1">Membrane</location>
        <topology evidence="1">Multi-pass membrane protein</topology>
    </subcellularLocation>
</comment>
<evidence type="ECO:0000256" key="2">
    <source>
        <dbReference type="ARBA" id="ARBA00022448"/>
    </source>
</evidence>
<dbReference type="GO" id="GO:0005886">
    <property type="term" value="C:plasma membrane"/>
    <property type="evidence" value="ECO:0007669"/>
    <property type="project" value="TreeGrafter"/>
</dbReference>
<dbReference type="SUPFAM" id="SSF103473">
    <property type="entry name" value="MFS general substrate transporter"/>
    <property type="match status" value="1"/>
</dbReference>
<dbReference type="PANTHER" id="PTHR23501:SF177">
    <property type="entry name" value="MAJOR FACILITATOR SUPERFAMILY (MFS) PROFILE DOMAIN-CONTAINING PROTEIN-RELATED"/>
    <property type="match status" value="1"/>
</dbReference>
<evidence type="ECO:0000256" key="7">
    <source>
        <dbReference type="SAM" id="Phobius"/>
    </source>
</evidence>
<keyword evidence="2" id="KW-0813">Transport</keyword>
<dbReference type="Pfam" id="PF07690">
    <property type="entry name" value="MFS_1"/>
    <property type="match status" value="1"/>
</dbReference>
<dbReference type="InterPro" id="IPR011701">
    <property type="entry name" value="MFS"/>
</dbReference>
<feature type="transmembrane region" description="Helical" evidence="7">
    <location>
        <begin position="298"/>
        <end position="319"/>
    </location>
</feature>
<evidence type="ECO:0000256" key="3">
    <source>
        <dbReference type="ARBA" id="ARBA00022692"/>
    </source>
</evidence>
<dbReference type="Gene3D" id="1.20.1250.20">
    <property type="entry name" value="MFS general substrate transporter like domains"/>
    <property type="match status" value="2"/>
</dbReference>
<dbReference type="RefSeq" id="XP_056481913.1">
    <property type="nucleotide sequence ID" value="XM_056638406.1"/>
</dbReference>
<dbReference type="CDD" id="cd17502">
    <property type="entry name" value="MFS_Azr1_MDR_like"/>
    <property type="match status" value="1"/>
</dbReference>
<feature type="transmembrane region" description="Helical" evidence="7">
    <location>
        <begin position="184"/>
        <end position="204"/>
    </location>
</feature>
<dbReference type="OrthoDB" id="10021397at2759"/>
<feature type="transmembrane region" description="Helical" evidence="7">
    <location>
        <begin position="496"/>
        <end position="516"/>
    </location>
</feature>
<feature type="transmembrane region" description="Helical" evidence="7">
    <location>
        <begin position="425"/>
        <end position="445"/>
    </location>
</feature>
<evidence type="ECO:0000256" key="4">
    <source>
        <dbReference type="ARBA" id="ARBA00022989"/>
    </source>
</evidence>
<feature type="region of interest" description="Disordered" evidence="6">
    <location>
        <begin position="523"/>
        <end position="543"/>
    </location>
</feature>
<keyword evidence="9" id="KW-1185">Reference proteome</keyword>
<evidence type="ECO:0000313" key="9">
    <source>
        <dbReference type="Proteomes" id="UP001147747"/>
    </source>
</evidence>
<dbReference type="InterPro" id="IPR036259">
    <property type="entry name" value="MFS_trans_sf"/>
</dbReference>
<name>A0A9W9VCC1_9EURO</name>
<organism evidence="8 9">
    <name type="scientific">Penicillium cosmopolitanum</name>
    <dbReference type="NCBI Taxonomy" id="1131564"/>
    <lineage>
        <taxon>Eukaryota</taxon>
        <taxon>Fungi</taxon>
        <taxon>Dikarya</taxon>
        <taxon>Ascomycota</taxon>
        <taxon>Pezizomycotina</taxon>
        <taxon>Eurotiomycetes</taxon>
        <taxon>Eurotiomycetidae</taxon>
        <taxon>Eurotiales</taxon>
        <taxon>Aspergillaceae</taxon>
        <taxon>Penicillium</taxon>
    </lineage>
</organism>
<reference evidence="8" key="2">
    <citation type="journal article" date="2023" name="IMA Fungus">
        <title>Comparative genomic study of the Penicillium genus elucidates a diverse pangenome and 15 lateral gene transfer events.</title>
        <authorList>
            <person name="Petersen C."/>
            <person name="Sorensen T."/>
            <person name="Nielsen M.R."/>
            <person name="Sondergaard T.E."/>
            <person name="Sorensen J.L."/>
            <person name="Fitzpatrick D.A."/>
            <person name="Frisvad J.C."/>
            <person name="Nielsen K.L."/>
        </authorList>
    </citation>
    <scope>NUCLEOTIDE SEQUENCE</scope>
    <source>
        <strain evidence="8">IBT 29677</strain>
    </source>
</reference>
<keyword evidence="3 7" id="KW-0812">Transmembrane</keyword>
<feature type="transmembrane region" description="Helical" evidence="7">
    <location>
        <begin position="386"/>
        <end position="405"/>
    </location>
</feature>
<dbReference type="Proteomes" id="UP001147747">
    <property type="component" value="Unassembled WGS sequence"/>
</dbReference>
<evidence type="ECO:0000313" key="8">
    <source>
        <dbReference type="EMBL" id="KAJ5376883.1"/>
    </source>
</evidence>
<keyword evidence="4 7" id="KW-1133">Transmembrane helix</keyword>
<protein>
    <submittedName>
        <fullName evidence="8">Major facilitator superfamily domain general substrate transporter</fullName>
    </submittedName>
</protein>
<feature type="transmembrane region" description="Helical" evidence="7">
    <location>
        <begin position="257"/>
        <end position="277"/>
    </location>
</feature>
<feature type="transmembrane region" description="Helical" evidence="7">
    <location>
        <begin position="88"/>
        <end position="106"/>
    </location>
</feature>